<name>A0A6C0D5P7_9ZZZZ</name>
<dbReference type="PANTHER" id="PTHR44167:SF24">
    <property type="entry name" value="SERINE_THREONINE-PROTEIN KINASE CHK2"/>
    <property type="match status" value="1"/>
</dbReference>
<organism evidence="3">
    <name type="scientific">viral metagenome</name>
    <dbReference type="NCBI Taxonomy" id="1070528"/>
    <lineage>
        <taxon>unclassified sequences</taxon>
        <taxon>metagenomes</taxon>
        <taxon>organismal metagenomes</taxon>
    </lineage>
</organism>
<dbReference type="InterPro" id="IPR000719">
    <property type="entry name" value="Prot_kinase_dom"/>
</dbReference>
<feature type="compositionally biased region" description="Basic residues" evidence="1">
    <location>
        <begin position="440"/>
        <end position="453"/>
    </location>
</feature>
<dbReference type="PROSITE" id="PS50011">
    <property type="entry name" value="PROTEIN_KINASE_DOM"/>
    <property type="match status" value="1"/>
</dbReference>
<accession>A0A6C0D5P7</accession>
<dbReference type="EMBL" id="MN739544">
    <property type="protein sequence ID" value="QHT12356.1"/>
    <property type="molecule type" value="Genomic_DNA"/>
</dbReference>
<protein>
    <recommendedName>
        <fullName evidence="2">Protein kinase domain-containing protein</fullName>
    </recommendedName>
</protein>
<dbReference type="InterPro" id="IPR008271">
    <property type="entry name" value="Ser/Thr_kinase_AS"/>
</dbReference>
<feature type="region of interest" description="Disordered" evidence="1">
    <location>
        <begin position="402"/>
        <end position="459"/>
    </location>
</feature>
<evidence type="ECO:0000256" key="1">
    <source>
        <dbReference type="SAM" id="MobiDB-lite"/>
    </source>
</evidence>
<dbReference type="InterPro" id="IPR011009">
    <property type="entry name" value="Kinase-like_dom_sf"/>
</dbReference>
<dbReference type="Pfam" id="PF00069">
    <property type="entry name" value="Pkinase"/>
    <property type="match status" value="1"/>
</dbReference>
<evidence type="ECO:0000259" key="2">
    <source>
        <dbReference type="PROSITE" id="PS50011"/>
    </source>
</evidence>
<dbReference type="Gene3D" id="1.10.510.10">
    <property type="entry name" value="Transferase(Phosphotransferase) domain 1"/>
    <property type="match status" value="1"/>
</dbReference>
<reference evidence="3" key="1">
    <citation type="journal article" date="2020" name="Nature">
        <title>Giant virus diversity and host interactions through global metagenomics.</title>
        <authorList>
            <person name="Schulz F."/>
            <person name="Roux S."/>
            <person name="Paez-Espino D."/>
            <person name="Jungbluth S."/>
            <person name="Walsh D.A."/>
            <person name="Denef V.J."/>
            <person name="McMahon K.D."/>
            <person name="Konstantinidis K.T."/>
            <person name="Eloe-Fadrosh E.A."/>
            <person name="Kyrpides N.C."/>
            <person name="Woyke T."/>
        </authorList>
    </citation>
    <scope>NUCLEOTIDE SEQUENCE</scope>
    <source>
        <strain evidence="3">GVMAG-M-3300023174-129</strain>
    </source>
</reference>
<evidence type="ECO:0000313" key="3">
    <source>
        <dbReference type="EMBL" id="QHT12356.1"/>
    </source>
</evidence>
<sequence>MVNYTRKKGGRYIGEGTYGCTFYDKPLKCKAENSRNSGEVITKLLARKAAAEEYIQNHIWAEIDPKQEFSLYAFKYCKVNADNIKAEDELNKCSAKFMDPLKKRRLLFYKYGGSDLYKLKPNATNYLNLFKSFQKLIEGLSIAHKNDVVHLDIKEPNIVVDKDNHLRFIDFGLSLVSDEIDLTDGDDYEQMLTYTQLYKYWPFELKYVLSRKPSIRVVKNDVNEFYKNTRPVYDFTQANYYTKDWEEKTFGEFYDIIMKYDYKDLNTVLKNVDVYSLGTVLIRLVDKYFKHVLGLNSENHNEIKVYSNKKNKNVFLSSLSSDDFPNEKIVEYQKELAEHVTKPLLEVGQKMTFIDPTKRINAVEAAKEYEKIIPNLEKYLTLKKVYNGLKDLNILNINSTNFIPNTRTPTPRTPTPITPTPKPPTPKENSVRKQTSASKVRPRNSTKKNIPKAKSKEKVISTKKTKLDKIYEQSMKYPLELNRIVKLARALGSTLPEKTTTKEEFRDDIIRLAKGTRHDFNIS</sequence>
<feature type="compositionally biased region" description="Pro residues" evidence="1">
    <location>
        <begin position="411"/>
        <end position="426"/>
    </location>
</feature>
<proteinExistence type="predicted"/>
<dbReference type="GO" id="GO:0004672">
    <property type="term" value="F:protein kinase activity"/>
    <property type="evidence" value="ECO:0007669"/>
    <property type="project" value="InterPro"/>
</dbReference>
<dbReference type="AlphaFoldDB" id="A0A6C0D5P7"/>
<dbReference type="GO" id="GO:0005524">
    <property type="term" value="F:ATP binding"/>
    <property type="evidence" value="ECO:0007669"/>
    <property type="project" value="InterPro"/>
</dbReference>
<dbReference type="SUPFAM" id="SSF56112">
    <property type="entry name" value="Protein kinase-like (PK-like)"/>
    <property type="match status" value="1"/>
</dbReference>
<dbReference type="SMART" id="SM00220">
    <property type="entry name" value="S_TKc"/>
    <property type="match status" value="1"/>
</dbReference>
<dbReference type="PROSITE" id="PS00108">
    <property type="entry name" value="PROTEIN_KINASE_ST"/>
    <property type="match status" value="1"/>
</dbReference>
<feature type="domain" description="Protein kinase" evidence="2">
    <location>
        <begin position="7"/>
        <end position="372"/>
    </location>
</feature>
<dbReference type="PANTHER" id="PTHR44167">
    <property type="entry name" value="OVARIAN-SPECIFIC SERINE/THREONINE-PROTEIN KINASE LOK-RELATED"/>
    <property type="match status" value="1"/>
</dbReference>